<evidence type="ECO:0000259" key="4">
    <source>
        <dbReference type="PROSITE" id="PS51007"/>
    </source>
</evidence>
<evidence type="ECO:0000313" key="5">
    <source>
        <dbReference type="EMBL" id="VAW68326.1"/>
    </source>
</evidence>
<gene>
    <name evidence="5" type="ORF">MNBD_GAMMA09-3411</name>
</gene>
<name>A0A3B0YJ29_9ZZZZ</name>
<protein>
    <submittedName>
        <fullName evidence="5">Cytochrome c55X NirC</fullName>
    </submittedName>
</protein>
<sequence length="145" mass="16078">MPIYKNDKNDKNSITIHYRRVTLLIFFLSLSAVQTVVAENIPESISGESISAVSNEPESIGLERKRDLKNLLLQDCGSCHGMTLKGGLGPALTKDVMAGRSRDMLFATISEGRQGTPMPPWKNILTQSEINWLVDTLYKGINNEN</sequence>
<feature type="domain" description="Cytochrome c" evidence="4">
    <location>
        <begin position="42"/>
        <end position="141"/>
    </location>
</feature>
<keyword evidence="2" id="KW-0479">Metal-binding</keyword>
<evidence type="ECO:0000256" key="3">
    <source>
        <dbReference type="ARBA" id="ARBA00023004"/>
    </source>
</evidence>
<keyword evidence="3" id="KW-0408">Iron</keyword>
<dbReference type="Pfam" id="PF13442">
    <property type="entry name" value="Cytochrome_CBB3"/>
    <property type="match status" value="1"/>
</dbReference>
<dbReference type="GO" id="GO:0009055">
    <property type="term" value="F:electron transfer activity"/>
    <property type="evidence" value="ECO:0007669"/>
    <property type="project" value="InterPro"/>
</dbReference>
<dbReference type="EMBL" id="UOFI01000125">
    <property type="protein sequence ID" value="VAW68326.1"/>
    <property type="molecule type" value="Genomic_DNA"/>
</dbReference>
<dbReference type="GO" id="GO:0046872">
    <property type="term" value="F:metal ion binding"/>
    <property type="evidence" value="ECO:0007669"/>
    <property type="project" value="UniProtKB-KW"/>
</dbReference>
<dbReference type="GO" id="GO:0020037">
    <property type="term" value="F:heme binding"/>
    <property type="evidence" value="ECO:0007669"/>
    <property type="project" value="InterPro"/>
</dbReference>
<organism evidence="5">
    <name type="scientific">hydrothermal vent metagenome</name>
    <dbReference type="NCBI Taxonomy" id="652676"/>
    <lineage>
        <taxon>unclassified sequences</taxon>
        <taxon>metagenomes</taxon>
        <taxon>ecological metagenomes</taxon>
    </lineage>
</organism>
<proteinExistence type="predicted"/>
<accession>A0A3B0YJ29</accession>
<evidence type="ECO:0000256" key="2">
    <source>
        <dbReference type="ARBA" id="ARBA00022723"/>
    </source>
</evidence>
<dbReference type="InterPro" id="IPR036909">
    <property type="entry name" value="Cyt_c-like_dom_sf"/>
</dbReference>
<reference evidence="5" key="1">
    <citation type="submission" date="2018-06" db="EMBL/GenBank/DDBJ databases">
        <authorList>
            <person name="Zhirakovskaya E."/>
        </authorList>
    </citation>
    <scope>NUCLEOTIDE SEQUENCE</scope>
</reference>
<dbReference type="SUPFAM" id="SSF46626">
    <property type="entry name" value="Cytochrome c"/>
    <property type="match status" value="1"/>
</dbReference>
<evidence type="ECO:0000256" key="1">
    <source>
        <dbReference type="ARBA" id="ARBA00022617"/>
    </source>
</evidence>
<dbReference type="Gene3D" id="1.10.760.10">
    <property type="entry name" value="Cytochrome c-like domain"/>
    <property type="match status" value="1"/>
</dbReference>
<keyword evidence="1" id="KW-0349">Heme</keyword>
<dbReference type="InterPro" id="IPR009056">
    <property type="entry name" value="Cyt_c-like_dom"/>
</dbReference>
<dbReference type="AlphaFoldDB" id="A0A3B0YJ29"/>
<dbReference type="PROSITE" id="PS51007">
    <property type="entry name" value="CYTC"/>
    <property type="match status" value="1"/>
</dbReference>